<keyword evidence="5" id="KW-0325">Glycoprotein</keyword>
<evidence type="ECO:0000256" key="1">
    <source>
        <dbReference type="ARBA" id="ARBA00007447"/>
    </source>
</evidence>
<keyword evidence="4" id="KW-0378">Hydrolase</keyword>
<dbReference type="InterPro" id="IPR032861">
    <property type="entry name" value="TAXi_N"/>
</dbReference>
<dbReference type="InterPro" id="IPR032799">
    <property type="entry name" value="TAXi_C"/>
</dbReference>
<gene>
    <name evidence="8" type="ORF">DH2020_002607</name>
</gene>
<evidence type="ECO:0000256" key="5">
    <source>
        <dbReference type="ARBA" id="ARBA00023180"/>
    </source>
</evidence>
<keyword evidence="6" id="KW-0732">Signal</keyword>
<accession>A0ABR0XUQ0</accession>
<reference evidence="8 9" key="1">
    <citation type="journal article" date="2021" name="Comput. Struct. Biotechnol. J.">
        <title>De novo genome assembly of the potent medicinal plant Rehmannia glutinosa using nanopore technology.</title>
        <authorList>
            <person name="Ma L."/>
            <person name="Dong C."/>
            <person name="Song C."/>
            <person name="Wang X."/>
            <person name="Zheng X."/>
            <person name="Niu Y."/>
            <person name="Chen S."/>
            <person name="Feng W."/>
        </authorList>
    </citation>
    <scope>NUCLEOTIDE SEQUENCE [LARGE SCALE GENOMIC DNA]</scope>
    <source>
        <strain evidence="8">DH-2019</strain>
    </source>
</reference>
<dbReference type="InterPro" id="IPR034161">
    <property type="entry name" value="Pepsin-like_plant"/>
</dbReference>
<protein>
    <recommendedName>
        <fullName evidence="7">Peptidase A1 domain-containing protein</fullName>
    </recommendedName>
</protein>
<dbReference type="InterPro" id="IPR033121">
    <property type="entry name" value="PEPTIDASE_A1"/>
</dbReference>
<dbReference type="EMBL" id="JABTTQ020000002">
    <property type="protein sequence ID" value="KAK6162766.1"/>
    <property type="molecule type" value="Genomic_DNA"/>
</dbReference>
<dbReference type="PANTHER" id="PTHR47967:SF125">
    <property type="entry name" value="PEPTIDASE A1 DOMAIN-CONTAINING PROTEIN"/>
    <property type="match status" value="1"/>
</dbReference>
<dbReference type="InterPro" id="IPR051708">
    <property type="entry name" value="Plant_Aspart_Prot_A1"/>
</dbReference>
<evidence type="ECO:0000256" key="4">
    <source>
        <dbReference type="ARBA" id="ARBA00022801"/>
    </source>
</evidence>
<feature type="signal peptide" evidence="6">
    <location>
        <begin position="1"/>
        <end position="26"/>
    </location>
</feature>
<evidence type="ECO:0000256" key="3">
    <source>
        <dbReference type="ARBA" id="ARBA00022750"/>
    </source>
</evidence>
<keyword evidence="3" id="KW-0064">Aspartyl protease</keyword>
<keyword evidence="9" id="KW-1185">Reference proteome</keyword>
<evidence type="ECO:0000313" key="9">
    <source>
        <dbReference type="Proteomes" id="UP001318860"/>
    </source>
</evidence>
<evidence type="ECO:0000256" key="2">
    <source>
        <dbReference type="ARBA" id="ARBA00022670"/>
    </source>
</evidence>
<dbReference type="Pfam" id="PF14543">
    <property type="entry name" value="TAXi_N"/>
    <property type="match status" value="1"/>
</dbReference>
<dbReference type="PANTHER" id="PTHR47967">
    <property type="entry name" value="OS07G0603500 PROTEIN-RELATED"/>
    <property type="match status" value="1"/>
</dbReference>
<comment type="similarity">
    <text evidence="1">Belongs to the peptidase A1 family.</text>
</comment>
<dbReference type="Gene3D" id="2.40.70.10">
    <property type="entry name" value="Acid Proteases"/>
    <property type="match status" value="2"/>
</dbReference>
<dbReference type="PROSITE" id="PS51767">
    <property type="entry name" value="PEPTIDASE_A1"/>
    <property type="match status" value="1"/>
</dbReference>
<evidence type="ECO:0000259" key="7">
    <source>
        <dbReference type="PROSITE" id="PS51767"/>
    </source>
</evidence>
<dbReference type="Pfam" id="PF14541">
    <property type="entry name" value="TAXi_C"/>
    <property type="match status" value="1"/>
</dbReference>
<comment type="caution">
    <text evidence="8">The sequence shown here is derived from an EMBL/GenBank/DDBJ whole genome shotgun (WGS) entry which is preliminary data.</text>
</comment>
<evidence type="ECO:0000313" key="8">
    <source>
        <dbReference type="EMBL" id="KAK6162766.1"/>
    </source>
</evidence>
<dbReference type="Proteomes" id="UP001318860">
    <property type="component" value="Unassembled WGS sequence"/>
</dbReference>
<keyword evidence="2" id="KW-0645">Protease</keyword>
<proteinExistence type="inferred from homology"/>
<dbReference type="CDD" id="cd05476">
    <property type="entry name" value="pepsin_A_like_plant"/>
    <property type="match status" value="1"/>
</dbReference>
<sequence length="438" mass="48613">MTKTIILKSIFIAYVALNSLVSTSTCDSMFTNSTGLTIDLIHRDHSPQSPYYDPSLSPTQRTINAIRRSINRNHHLNDSHFTQSPESDIIQSGGDYLIKYSIGTPPVPSIGIIDTASTIIWTQCQPCLKCFNQNLTFFRASMSSTYKVIPCNTPYCKLSPKTSCSPRKNNCLYYLSYGDGSFTQGALGTDVITLSSSGGSRASIPNFIFGCGYRNEFSYPGGESGIVALGGGKISLARQLGPLAKGRFSYCFVSRFGGNSNKLSKLNFGDNAVVKGRDVAVTPLARKKPDTFYFVTLLEISVGNKRFYSSFQQGNMIIDSGTTLTKLPNDLYYQVKKELQSQVKLKQIKDPEGVFDLCFFTRRDVQTPEIVFHFEFAEVYLKQENMFLRTSEDSVCFAAKPAGKRRAILGNLAQVNFLVGFDLEREVVYFKPTDCSAL</sequence>
<organism evidence="8 9">
    <name type="scientific">Rehmannia glutinosa</name>
    <name type="common">Chinese foxglove</name>
    <dbReference type="NCBI Taxonomy" id="99300"/>
    <lineage>
        <taxon>Eukaryota</taxon>
        <taxon>Viridiplantae</taxon>
        <taxon>Streptophyta</taxon>
        <taxon>Embryophyta</taxon>
        <taxon>Tracheophyta</taxon>
        <taxon>Spermatophyta</taxon>
        <taxon>Magnoliopsida</taxon>
        <taxon>eudicotyledons</taxon>
        <taxon>Gunneridae</taxon>
        <taxon>Pentapetalae</taxon>
        <taxon>asterids</taxon>
        <taxon>lamiids</taxon>
        <taxon>Lamiales</taxon>
        <taxon>Orobanchaceae</taxon>
        <taxon>Rehmannieae</taxon>
        <taxon>Rehmannia</taxon>
    </lineage>
</organism>
<feature type="chain" id="PRO_5045593864" description="Peptidase A1 domain-containing protein" evidence="6">
    <location>
        <begin position="27"/>
        <end position="438"/>
    </location>
</feature>
<dbReference type="SUPFAM" id="SSF50630">
    <property type="entry name" value="Acid proteases"/>
    <property type="match status" value="1"/>
</dbReference>
<name>A0ABR0XUQ0_REHGL</name>
<evidence type="ECO:0000256" key="6">
    <source>
        <dbReference type="SAM" id="SignalP"/>
    </source>
</evidence>
<feature type="domain" description="Peptidase A1" evidence="7">
    <location>
        <begin position="96"/>
        <end position="431"/>
    </location>
</feature>
<dbReference type="InterPro" id="IPR021109">
    <property type="entry name" value="Peptidase_aspartic_dom_sf"/>
</dbReference>